<proteinExistence type="predicted"/>
<dbReference type="Gene3D" id="3.30.750.44">
    <property type="match status" value="1"/>
</dbReference>
<dbReference type="InterPro" id="IPR028204">
    <property type="entry name" value="Tricorn_C1"/>
</dbReference>
<name>A0A6S6TYQ6_9GAMM</name>
<reference evidence="2" key="1">
    <citation type="submission" date="2020-01" db="EMBL/GenBank/DDBJ databases">
        <authorList>
            <person name="Meier V. D."/>
            <person name="Meier V D."/>
        </authorList>
    </citation>
    <scope>NUCLEOTIDE SEQUENCE</scope>
    <source>
        <strain evidence="2">HLG_WM_MAG_09</strain>
    </source>
</reference>
<dbReference type="Pfam" id="PF14684">
    <property type="entry name" value="Tricorn_C1"/>
    <property type="match status" value="1"/>
</dbReference>
<organism evidence="2">
    <name type="scientific">uncultured Thiotrichaceae bacterium</name>
    <dbReference type="NCBI Taxonomy" id="298394"/>
    <lineage>
        <taxon>Bacteria</taxon>
        <taxon>Pseudomonadati</taxon>
        <taxon>Pseudomonadota</taxon>
        <taxon>Gammaproteobacteria</taxon>
        <taxon>Thiotrichales</taxon>
        <taxon>Thiotrichaceae</taxon>
        <taxon>environmental samples</taxon>
    </lineage>
</organism>
<dbReference type="SUPFAM" id="SSF52096">
    <property type="entry name" value="ClpP/crotonase"/>
    <property type="match status" value="1"/>
</dbReference>
<dbReference type="GO" id="GO:0006508">
    <property type="term" value="P:proteolysis"/>
    <property type="evidence" value="ECO:0007669"/>
    <property type="project" value="InterPro"/>
</dbReference>
<dbReference type="Pfam" id="PF03572">
    <property type="entry name" value="Peptidase_S41"/>
    <property type="match status" value="1"/>
</dbReference>
<dbReference type="AlphaFoldDB" id="A0A6S6TYQ6"/>
<sequence>MKRTEIHTSKVPQRMMGNTFHRNSILRAIALSITFSLSSCDVSHSKASDEGIYGIWEQVGYGNVFVINKNGADYYQYTRQTCMQEKSLSNRELDENIHAIEVLAKQDAFSAYSHPEATFKTYFTRLDQLPGNCQAGRLITTATPTQQFEHLWHNFNDYYAFFNQRGVDWQQQYVTYRPQVNDDMSQEALFAVLSDMLAPIDDAHVSLDTYDDDFSPEQPDNLTTDLHRVFQRQSVIRDFDEFSDAQLNVVREVQQTYLSNTKQSGGSDNEVVLWGKLSRNIGYLQLNSMADIGNNDFTAIKHIMQQVISDLQDVDALVIDVRLNGGGFDGISMIIANYFARTEQLAMSKYTNNWQGRTHNVEAYLKPTEQQLHVPIALLSSDMTVSAAEIFLLTMRSIPDVSVVGEASSGALSDILSKTLLNGMEVSLSNEIYLDHAGRNFEGSGVPVDIATTAFDLDGFAKGRDTALEAAIEHLKTQIQ</sequence>
<dbReference type="SMART" id="SM00245">
    <property type="entry name" value="TSPc"/>
    <property type="match status" value="1"/>
</dbReference>
<accession>A0A6S6TYQ6</accession>
<dbReference type="PANTHER" id="PTHR11261:SF3">
    <property type="entry name" value="RETINOL-BINDING PROTEIN 3"/>
    <property type="match status" value="1"/>
</dbReference>
<feature type="domain" description="Tail specific protease" evidence="1">
    <location>
        <begin position="246"/>
        <end position="453"/>
    </location>
</feature>
<gene>
    <name evidence="2" type="ORF">HELGO_WM17385</name>
</gene>
<dbReference type="PANTHER" id="PTHR11261">
    <property type="entry name" value="INTERPHOTORECEPTOR RETINOID-BINDING PROTEIN"/>
    <property type="match status" value="1"/>
</dbReference>
<protein>
    <submittedName>
        <fullName evidence="2">Peptidase family S41</fullName>
    </submittedName>
</protein>
<dbReference type="InterPro" id="IPR029045">
    <property type="entry name" value="ClpP/crotonase-like_dom_sf"/>
</dbReference>
<dbReference type="GO" id="GO:0008236">
    <property type="term" value="F:serine-type peptidase activity"/>
    <property type="evidence" value="ECO:0007669"/>
    <property type="project" value="InterPro"/>
</dbReference>
<dbReference type="CDD" id="cd07563">
    <property type="entry name" value="Peptidase_S41_IRBP"/>
    <property type="match status" value="1"/>
</dbReference>
<dbReference type="EMBL" id="CACVAT010000393">
    <property type="protein sequence ID" value="CAA6824595.1"/>
    <property type="molecule type" value="Genomic_DNA"/>
</dbReference>
<evidence type="ECO:0000259" key="1">
    <source>
        <dbReference type="SMART" id="SM00245"/>
    </source>
</evidence>
<evidence type="ECO:0000313" key="2">
    <source>
        <dbReference type="EMBL" id="CAA6824595.1"/>
    </source>
</evidence>
<dbReference type="Gene3D" id="3.90.226.10">
    <property type="entry name" value="2-enoyl-CoA Hydratase, Chain A, domain 1"/>
    <property type="match status" value="1"/>
</dbReference>
<dbReference type="InterPro" id="IPR005151">
    <property type="entry name" value="Tail-specific_protease"/>
</dbReference>